<dbReference type="NCBIfam" id="TIGR02532">
    <property type="entry name" value="IV_pilin_GFxxxE"/>
    <property type="match status" value="1"/>
</dbReference>
<accession>A0A0M0L7I6</accession>
<dbReference type="STRING" id="284581.AMD01_08620"/>
<reference evidence="5" key="1">
    <citation type="submission" date="2015-08" db="EMBL/GenBank/DDBJ databases">
        <title>Fjat-14210 dsm16467.</title>
        <authorList>
            <person name="Liu B."/>
            <person name="Wang J."/>
            <person name="Zhu Y."/>
            <person name="Liu G."/>
            <person name="Chen Q."/>
            <person name="Chen Z."/>
            <person name="Lan J."/>
            <person name="Che J."/>
            <person name="Ge C."/>
            <person name="Shi H."/>
            <person name="Pan Z."/>
            <person name="Liu X."/>
        </authorList>
    </citation>
    <scope>NUCLEOTIDE SEQUENCE [LARGE SCALE GENOMIC DNA]</scope>
    <source>
        <strain evidence="5">DSM 16467</strain>
    </source>
</reference>
<dbReference type="PATRIC" id="fig|284581.3.peg.3778"/>
<keyword evidence="2" id="KW-0178">Competence</keyword>
<dbReference type="Pfam" id="PF07963">
    <property type="entry name" value="N_methyl"/>
    <property type="match status" value="1"/>
</dbReference>
<dbReference type="SUPFAM" id="SSF54523">
    <property type="entry name" value="Pili subunits"/>
    <property type="match status" value="1"/>
</dbReference>
<comment type="caution">
    <text evidence="4">The sequence shown here is derived from an EMBL/GenBank/DDBJ whole genome shotgun (WGS) entry which is preliminary data.</text>
</comment>
<gene>
    <name evidence="4" type="ORF">AMD01_08620</name>
</gene>
<evidence type="ECO:0000256" key="1">
    <source>
        <dbReference type="ARBA" id="ARBA00004241"/>
    </source>
</evidence>
<dbReference type="Gene3D" id="3.30.700.10">
    <property type="entry name" value="Glycoprotein, Type 4 Pilin"/>
    <property type="match status" value="1"/>
</dbReference>
<keyword evidence="3" id="KW-0812">Transmembrane</keyword>
<dbReference type="RefSeq" id="WP_053400978.1">
    <property type="nucleotide sequence ID" value="NZ_JAUKEN010000001.1"/>
</dbReference>
<organism evidence="4 5">
    <name type="scientific">Priestia koreensis</name>
    <dbReference type="NCBI Taxonomy" id="284581"/>
    <lineage>
        <taxon>Bacteria</taxon>
        <taxon>Bacillati</taxon>
        <taxon>Bacillota</taxon>
        <taxon>Bacilli</taxon>
        <taxon>Bacillales</taxon>
        <taxon>Bacillaceae</taxon>
        <taxon>Priestia</taxon>
    </lineage>
</organism>
<evidence type="ECO:0000256" key="2">
    <source>
        <dbReference type="ARBA" id="ARBA00023287"/>
    </source>
</evidence>
<keyword evidence="5" id="KW-1185">Reference proteome</keyword>
<evidence type="ECO:0000313" key="4">
    <source>
        <dbReference type="EMBL" id="KOO46964.1"/>
    </source>
</evidence>
<feature type="transmembrane region" description="Helical" evidence="3">
    <location>
        <begin position="12"/>
        <end position="34"/>
    </location>
</feature>
<dbReference type="Proteomes" id="UP000037558">
    <property type="component" value="Unassembled WGS sequence"/>
</dbReference>
<dbReference type="AlphaFoldDB" id="A0A0M0L7I6"/>
<dbReference type="InterPro" id="IPR012902">
    <property type="entry name" value="N_methyl_site"/>
</dbReference>
<dbReference type="GO" id="GO:0030420">
    <property type="term" value="P:establishment of competence for transformation"/>
    <property type="evidence" value="ECO:0007669"/>
    <property type="project" value="UniProtKB-KW"/>
</dbReference>
<name>A0A0M0L7I6_9BACI</name>
<dbReference type="GO" id="GO:0009986">
    <property type="term" value="C:cell surface"/>
    <property type="evidence" value="ECO:0007669"/>
    <property type="project" value="UniProtKB-SubCell"/>
</dbReference>
<proteinExistence type="predicted"/>
<keyword evidence="3" id="KW-0472">Membrane</keyword>
<evidence type="ECO:0000313" key="5">
    <source>
        <dbReference type="Proteomes" id="UP000037558"/>
    </source>
</evidence>
<comment type="subcellular location">
    <subcellularLocation>
        <location evidence="1">Cell surface</location>
    </subcellularLocation>
</comment>
<keyword evidence="3" id="KW-1133">Transmembrane helix</keyword>
<sequence>MGRLLKQQRGMTLMELLAVIVILGIVAAIAIPLVGNIIEKSKDQAFVANAVAMKEAATLHKRSYEVVTDSVKEKLTYEELLQGGYIDTILDPFTKEEWTAKKDDQKSFVDLRFEDGRVKYYVCLNGATKSLCGPDGKGILSTDLSVDQLLPSK</sequence>
<evidence type="ECO:0000256" key="3">
    <source>
        <dbReference type="SAM" id="Phobius"/>
    </source>
</evidence>
<dbReference type="EMBL" id="LILC01000011">
    <property type="protein sequence ID" value="KOO46964.1"/>
    <property type="molecule type" value="Genomic_DNA"/>
</dbReference>
<protein>
    <submittedName>
        <fullName evidence="4">Uncharacterized protein</fullName>
    </submittedName>
</protein>
<dbReference type="InterPro" id="IPR045584">
    <property type="entry name" value="Pilin-like"/>
</dbReference>